<evidence type="ECO:0000313" key="3">
    <source>
        <dbReference type="Proteomes" id="UP000027190"/>
    </source>
</evidence>
<reference evidence="2 3" key="1">
    <citation type="journal article" date="2014" name="Antonie Van Leeuwenhoek">
        <title>Hyphomonas beringensis sp. nov. and Hyphomonas chukchiensis sp. nov., isolated from surface seawater of the Bering Sea and Chukchi Sea.</title>
        <authorList>
            <person name="Li C."/>
            <person name="Lai Q."/>
            <person name="Li G."/>
            <person name="Dong C."/>
            <person name="Wang J."/>
            <person name="Liao Y."/>
            <person name="Shao Z."/>
        </authorList>
    </citation>
    <scope>NUCLEOTIDE SEQUENCE [LARGE SCALE GENOMIC DNA]</scope>
    <source>
        <strain evidence="2 3">BH-BN04-4</strain>
    </source>
</reference>
<dbReference type="STRING" id="1280947.HY30_05640"/>
<dbReference type="Proteomes" id="UP000027190">
    <property type="component" value="Unassembled WGS sequence"/>
</dbReference>
<dbReference type="AlphaFoldDB" id="A0A062UBF9"/>
<organism evidence="2 3">
    <name type="scientific">Hyphomonas chukchiensis</name>
    <dbReference type="NCBI Taxonomy" id="1280947"/>
    <lineage>
        <taxon>Bacteria</taxon>
        <taxon>Pseudomonadati</taxon>
        <taxon>Pseudomonadota</taxon>
        <taxon>Alphaproteobacteria</taxon>
        <taxon>Hyphomonadales</taxon>
        <taxon>Hyphomonadaceae</taxon>
        <taxon>Hyphomonas</taxon>
    </lineage>
</organism>
<dbReference type="CDD" id="cd07986">
    <property type="entry name" value="LPLAT_ACT14924-like"/>
    <property type="match status" value="1"/>
</dbReference>
<dbReference type="SUPFAM" id="SSF69593">
    <property type="entry name" value="Glycerol-3-phosphate (1)-acyltransferase"/>
    <property type="match status" value="1"/>
</dbReference>
<dbReference type="PATRIC" id="fig|1280947.3.peg.2311"/>
<evidence type="ECO:0000313" key="2">
    <source>
        <dbReference type="EMBL" id="KCZ57661.1"/>
    </source>
</evidence>
<dbReference type="Pfam" id="PF19576">
    <property type="entry name" value="Acyltransf_2"/>
    <property type="match status" value="1"/>
</dbReference>
<proteinExistence type="predicted"/>
<dbReference type="OrthoDB" id="1113830at2"/>
<dbReference type="GO" id="GO:0016746">
    <property type="term" value="F:acyltransferase activity"/>
    <property type="evidence" value="ECO:0007669"/>
    <property type="project" value="InterPro"/>
</dbReference>
<dbReference type="RefSeq" id="WP_051615371.1">
    <property type="nucleotide sequence ID" value="NZ_AWFG01000030.1"/>
</dbReference>
<feature type="domain" description="Phospholipid/glycerol acyltransferase" evidence="1">
    <location>
        <begin position="83"/>
        <end position="207"/>
    </location>
</feature>
<dbReference type="EMBL" id="AWFG01000030">
    <property type="protein sequence ID" value="KCZ57661.1"/>
    <property type="molecule type" value="Genomic_DNA"/>
</dbReference>
<protein>
    <recommendedName>
        <fullName evidence="1">Phospholipid/glycerol acyltransferase domain-containing protein</fullName>
    </recommendedName>
</protein>
<dbReference type="InterPro" id="IPR002123">
    <property type="entry name" value="Plipid/glycerol_acylTrfase"/>
</dbReference>
<comment type="caution">
    <text evidence="2">The sequence shown here is derived from an EMBL/GenBank/DDBJ whole genome shotgun (WGS) entry which is preliminary data.</text>
</comment>
<keyword evidence="3" id="KW-1185">Reference proteome</keyword>
<accession>A0A062UBF9</accession>
<dbReference type="SMART" id="SM00563">
    <property type="entry name" value="PlsC"/>
    <property type="match status" value="1"/>
</dbReference>
<sequence>MTTETLESPELSYASYFDDPLKRRLIRTVERMSGQPKIKQLYEHYRDHLAHDVPFFEAAMRLLDLDVQFSASRLAEIPRTGPLVIVANHPFGVLDGLVICWLVSLRRMDFKVLTNSALDGVPEARPYILPVDFSGTKEALAANVAMRREALDHVKAGGCVIVFPGGGVATTPRPFDRTAVDDEWKPFTAKLISHSGAHVTPVYFEGQNSRLFQLASHFSLELRLALVFREVKRRMGTALPVVIGETLTPDALKDAGKRKGLMEFLRAQTYGLAPVNQTLRYDAATRRFMAKKPLVFR</sequence>
<evidence type="ECO:0000259" key="1">
    <source>
        <dbReference type="SMART" id="SM00563"/>
    </source>
</evidence>
<dbReference type="InterPro" id="IPR045746">
    <property type="entry name" value="ACT14924-like_Acyltransf_dom"/>
</dbReference>
<name>A0A062UBF9_9PROT</name>
<gene>
    <name evidence="2" type="ORF">HY30_05640</name>
</gene>
<dbReference type="eggNOG" id="COG0204">
    <property type="taxonomic scope" value="Bacteria"/>
</dbReference>